<dbReference type="PANTHER" id="PTHR43670">
    <property type="entry name" value="HEAT SHOCK PROTEIN 26"/>
    <property type="match status" value="1"/>
</dbReference>
<keyword evidence="6" id="KW-1133">Transmembrane helix</keyword>
<feature type="compositionally biased region" description="Basic and acidic residues" evidence="5">
    <location>
        <begin position="203"/>
        <end position="217"/>
    </location>
</feature>
<comment type="caution">
    <text evidence="8">The sequence shown here is derived from an EMBL/GenBank/DDBJ whole genome shotgun (WGS) entry which is preliminary data.</text>
</comment>
<dbReference type="AlphaFoldDB" id="A0AAV8UGV8"/>
<dbReference type="GO" id="GO:0005886">
    <property type="term" value="C:plasma membrane"/>
    <property type="evidence" value="ECO:0007669"/>
    <property type="project" value="UniProtKB-SubCell"/>
</dbReference>
<keyword evidence="6" id="KW-0812">Transmembrane</keyword>
<dbReference type="SUPFAM" id="SSF49764">
    <property type="entry name" value="HSP20-like chaperones"/>
    <property type="match status" value="1"/>
</dbReference>
<evidence type="ECO:0000313" key="9">
    <source>
        <dbReference type="Proteomes" id="UP001159364"/>
    </source>
</evidence>
<protein>
    <recommendedName>
        <fullName evidence="7">SHSP domain-containing protein</fullName>
    </recommendedName>
</protein>
<feature type="domain" description="SHSP" evidence="7">
    <location>
        <begin position="14"/>
        <end position="118"/>
    </location>
</feature>
<gene>
    <name evidence="8" type="ORF">K2173_024123</name>
</gene>
<evidence type="ECO:0000313" key="8">
    <source>
        <dbReference type="EMBL" id="KAJ8900011.1"/>
    </source>
</evidence>
<evidence type="ECO:0000256" key="3">
    <source>
        <dbReference type="ARBA" id="ARBA00022821"/>
    </source>
</evidence>
<keyword evidence="9" id="KW-1185">Reference proteome</keyword>
<evidence type="ECO:0000256" key="2">
    <source>
        <dbReference type="ARBA" id="ARBA00022475"/>
    </source>
</evidence>
<feature type="compositionally biased region" description="Basic and acidic residues" evidence="5">
    <location>
        <begin position="164"/>
        <end position="192"/>
    </location>
</feature>
<dbReference type="Proteomes" id="UP001159364">
    <property type="component" value="Linkage Group LG08"/>
</dbReference>
<keyword evidence="6" id="KW-0472">Membrane</keyword>
<feature type="region of interest" description="Disordered" evidence="5">
    <location>
        <begin position="107"/>
        <end position="227"/>
    </location>
</feature>
<evidence type="ECO:0000259" key="7">
    <source>
        <dbReference type="PROSITE" id="PS01031"/>
    </source>
</evidence>
<dbReference type="InterPro" id="IPR002068">
    <property type="entry name" value="A-crystallin/Hsp20_dom"/>
</dbReference>
<proteinExistence type="inferred from homology"/>
<organism evidence="8 9">
    <name type="scientific">Erythroxylum novogranatense</name>
    <dbReference type="NCBI Taxonomy" id="1862640"/>
    <lineage>
        <taxon>Eukaryota</taxon>
        <taxon>Viridiplantae</taxon>
        <taxon>Streptophyta</taxon>
        <taxon>Embryophyta</taxon>
        <taxon>Tracheophyta</taxon>
        <taxon>Spermatophyta</taxon>
        <taxon>Magnoliopsida</taxon>
        <taxon>eudicotyledons</taxon>
        <taxon>Gunneridae</taxon>
        <taxon>Pentapetalae</taxon>
        <taxon>rosids</taxon>
        <taxon>fabids</taxon>
        <taxon>Malpighiales</taxon>
        <taxon>Erythroxylaceae</taxon>
        <taxon>Erythroxylum</taxon>
    </lineage>
</organism>
<dbReference type="GO" id="GO:0034605">
    <property type="term" value="P:cellular response to heat"/>
    <property type="evidence" value="ECO:0007669"/>
    <property type="project" value="TreeGrafter"/>
</dbReference>
<name>A0AAV8UGV8_9ROSI</name>
<dbReference type="InterPro" id="IPR008978">
    <property type="entry name" value="HSP20-like_chaperone"/>
</dbReference>
<evidence type="ECO:0000256" key="4">
    <source>
        <dbReference type="PROSITE-ProRule" id="PRU00285"/>
    </source>
</evidence>
<evidence type="ECO:0000256" key="6">
    <source>
        <dbReference type="SAM" id="Phobius"/>
    </source>
</evidence>
<dbReference type="Gene3D" id="2.60.40.790">
    <property type="match status" value="1"/>
</dbReference>
<comment type="subcellular location">
    <subcellularLocation>
        <location evidence="1">Cell membrane</location>
        <topology evidence="1">Single-pass membrane protein</topology>
    </subcellularLocation>
</comment>
<feature type="compositionally biased region" description="Polar residues" evidence="5">
    <location>
        <begin position="141"/>
        <end position="163"/>
    </location>
</feature>
<evidence type="ECO:0000256" key="5">
    <source>
        <dbReference type="SAM" id="MobiDB-lite"/>
    </source>
</evidence>
<sequence>MAMSQRRGGYPTPIVYQSFQPNSEWKKEDGAVVLIVYLPGFLKERIRFTKDKSSRCVRVNGERVLGSNRRLRVNTAYAIPENCNLDDIETHFLPGVLAIKFPTTITAPRPESVTTQEPPSSPPDPAETPKEPLPVADDAEANNTPTQTLSTQSQKGTAETAMTKNDENIKIYEAEEESKKDEEKSTIAKTAEKQTLSETVSIDQKDEECQPIKRTSTDDEYASDTSENDQSFVNMFVAVLVIMGLGAYIFRNPFGSFGKC</sequence>
<dbReference type="EMBL" id="JAIWQS010000008">
    <property type="protein sequence ID" value="KAJ8900011.1"/>
    <property type="molecule type" value="Genomic_DNA"/>
</dbReference>
<dbReference type="PANTHER" id="PTHR43670:SF114">
    <property type="entry name" value="OS05G0592000 PROTEIN"/>
    <property type="match status" value="1"/>
</dbReference>
<dbReference type="GO" id="GO:0006952">
    <property type="term" value="P:defense response"/>
    <property type="evidence" value="ECO:0007669"/>
    <property type="project" value="UniProtKB-KW"/>
</dbReference>
<dbReference type="PROSITE" id="PS01031">
    <property type="entry name" value="SHSP"/>
    <property type="match status" value="1"/>
</dbReference>
<evidence type="ECO:0000256" key="1">
    <source>
        <dbReference type="ARBA" id="ARBA00004162"/>
    </source>
</evidence>
<feature type="transmembrane region" description="Helical" evidence="6">
    <location>
        <begin position="232"/>
        <end position="250"/>
    </location>
</feature>
<keyword evidence="3" id="KW-0611">Plant defense</keyword>
<reference evidence="8 9" key="1">
    <citation type="submission" date="2021-09" db="EMBL/GenBank/DDBJ databases">
        <title>Genomic insights and catalytic innovation underlie evolution of tropane alkaloids biosynthesis.</title>
        <authorList>
            <person name="Wang Y.-J."/>
            <person name="Tian T."/>
            <person name="Huang J.-P."/>
            <person name="Huang S.-X."/>
        </authorList>
    </citation>
    <scope>NUCLEOTIDE SEQUENCE [LARGE SCALE GENOMIC DNA]</scope>
    <source>
        <strain evidence="8">KIB-2018</strain>
        <tissue evidence="8">Leaf</tissue>
    </source>
</reference>
<dbReference type="CDD" id="cd00298">
    <property type="entry name" value="ACD_sHsps_p23-like"/>
    <property type="match status" value="1"/>
</dbReference>
<comment type="similarity">
    <text evidence="4">Belongs to the small heat shock protein (HSP20) family.</text>
</comment>
<keyword evidence="2" id="KW-1003">Cell membrane</keyword>
<feature type="compositionally biased region" description="Polar residues" evidence="5">
    <location>
        <begin position="193"/>
        <end position="202"/>
    </location>
</feature>
<accession>A0AAV8UGV8</accession>